<gene>
    <name evidence="1" type="ORF">ACFO4N_16590</name>
</gene>
<protein>
    <submittedName>
        <fullName evidence="1">Uncharacterized protein</fullName>
    </submittedName>
</protein>
<reference evidence="2" key="1">
    <citation type="journal article" date="2019" name="Int. J. Syst. Evol. Microbiol.">
        <title>The Global Catalogue of Microorganisms (GCM) 10K type strain sequencing project: providing services to taxonomists for standard genome sequencing and annotation.</title>
        <authorList>
            <consortium name="The Broad Institute Genomics Platform"/>
            <consortium name="The Broad Institute Genome Sequencing Center for Infectious Disease"/>
            <person name="Wu L."/>
            <person name="Ma J."/>
        </authorList>
    </citation>
    <scope>NUCLEOTIDE SEQUENCE [LARGE SCALE GENOMIC DNA]</scope>
    <source>
        <strain evidence="2">CGMCC 1.16306</strain>
    </source>
</reference>
<name>A0ABV9GSS3_9BACL</name>
<dbReference type="SUPFAM" id="SSF63411">
    <property type="entry name" value="LuxS/MPP-like metallohydrolase"/>
    <property type="match status" value="1"/>
</dbReference>
<sequence>MKVFDAGGCLVCVNDSGIPDRVYISLTLGIGMAARWLTVNEKEVFIGSATAKVYFNYLKAALRKKYGVDPDVQVSMNAACLYWESRGENCPMEIQQVLQELFAPIDEELFFYEKARTAQRYERNYKNLEFRGRMKMMEFSNHNKDFQFNLLSVDLLETDLKHVQNMREYLFVPENMFLFIHGKVKADGLRDWRFPEKDGGDVRFHYSIDDYHFLQDEAFNKASKGDYQCGCIKFERSPVTTDLSMEHAVLSIIGEILFAGFHNVEVDPLDASITYFERPTKEYKYEAFTCLTEEHVEKARQAILQRFDVFVERSPKLFTEQVGRFYFDKIDIYVWLEKMKSMSLSDIHAFLDSRDYKAREGYVNFYKERALYA</sequence>
<evidence type="ECO:0000313" key="1">
    <source>
        <dbReference type="EMBL" id="MFC4620322.1"/>
    </source>
</evidence>
<dbReference type="EMBL" id="JBHSFW010000019">
    <property type="protein sequence ID" value="MFC4620322.1"/>
    <property type="molecule type" value="Genomic_DNA"/>
</dbReference>
<organism evidence="1 2">
    <name type="scientific">Camelliibacillus cellulosilyticus</name>
    <dbReference type="NCBI Taxonomy" id="2174486"/>
    <lineage>
        <taxon>Bacteria</taxon>
        <taxon>Bacillati</taxon>
        <taxon>Bacillota</taxon>
        <taxon>Bacilli</taxon>
        <taxon>Bacillales</taxon>
        <taxon>Sporolactobacillaceae</taxon>
        <taxon>Camelliibacillus</taxon>
    </lineage>
</organism>
<proteinExistence type="predicted"/>
<accession>A0ABV9GSS3</accession>
<evidence type="ECO:0000313" key="2">
    <source>
        <dbReference type="Proteomes" id="UP001596022"/>
    </source>
</evidence>
<keyword evidence="2" id="KW-1185">Reference proteome</keyword>
<dbReference type="RefSeq" id="WP_376847432.1">
    <property type="nucleotide sequence ID" value="NZ_JBHSFW010000019.1"/>
</dbReference>
<dbReference type="Proteomes" id="UP001596022">
    <property type="component" value="Unassembled WGS sequence"/>
</dbReference>
<comment type="caution">
    <text evidence="1">The sequence shown here is derived from an EMBL/GenBank/DDBJ whole genome shotgun (WGS) entry which is preliminary data.</text>
</comment>
<dbReference type="InterPro" id="IPR011249">
    <property type="entry name" value="Metalloenz_LuxS/M16"/>
</dbReference>